<organism evidence="3 4">
    <name type="scientific">Marinagarivorans cellulosilyticus</name>
    <dbReference type="NCBI Taxonomy" id="2721545"/>
    <lineage>
        <taxon>Bacteria</taxon>
        <taxon>Pseudomonadati</taxon>
        <taxon>Pseudomonadota</taxon>
        <taxon>Gammaproteobacteria</taxon>
        <taxon>Cellvibrionales</taxon>
        <taxon>Cellvibrionaceae</taxon>
        <taxon>Marinagarivorans</taxon>
    </lineage>
</organism>
<dbReference type="PRINTS" id="PR00421">
    <property type="entry name" value="THIOREDOXIN"/>
</dbReference>
<dbReference type="PROSITE" id="PS00194">
    <property type="entry name" value="THIOREDOXIN_1"/>
    <property type="match status" value="1"/>
</dbReference>
<dbReference type="Gene3D" id="3.40.30.10">
    <property type="entry name" value="Glutaredoxin"/>
    <property type="match status" value="1"/>
</dbReference>
<evidence type="ECO:0000313" key="3">
    <source>
        <dbReference type="EMBL" id="BCD97794.1"/>
    </source>
</evidence>
<reference evidence="3 4" key="1">
    <citation type="journal article" date="2022" name="IScience">
        <title>An ultrasensitive nanofiber-based assay for enzymatic hydrolysis and deep-sea microbial degradation of cellulose.</title>
        <authorList>
            <person name="Tsudome M."/>
            <person name="Tachioka M."/>
            <person name="Miyazaki M."/>
            <person name="Uchimura K."/>
            <person name="Tsuda M."/>
            <person name="Takaki Y."/>
            <person name="Deguchi S."/>
        </authorList>
    </citation>
    <scope>NUCLEOTIDE SEQUENCE [LARGE SCALE GENOMIC DNA]</scope>
    <source>
        <strain evidence="3 4">GE09</strain>
    </source>
</reference>
<dbReference type="PROSITE" id="PS51352">
    <property type="entry name" value="THIOREDOXIN_2"/>
    <property type="match status" value="1"/>
</dbReference>
<protein>
    <recommendedName>
        <fullName evidence="2">Thioredoxin domain-containing protein</fullName>
    </recommendedName>
</protein>
<dbReference type="Proteomes" id="UP001320119">
    <property type="component" value="Chromosome"/>
</dbReference>
<keyword evidence="4" id="KW-1185">Reference proteome</keyword>
<accession>A0AAN1WHN5</accession>
<name>A0AAN1WHN5_9GAMM</name>
<evidence type="ECO:0000259" key="2">
    <source>
        <dbReference type="PROSITE" id="PS51352"/>
    </source>
</evidence>
<dbReference type="Pfam" id="PF00085">
    <property type="entry name" value="Thioredoxin"/>
    <property type="match status" value="1"/>
</dbReference>
<dbReference type="SUPFAM" id="SSF52833">
    <property type="entry name" value="Thioredoxin-like"/>
    <property type="match status" value="1"/>
</dbReference>
<feature type="domain" description="Thioredoxin" evidence="2">
    <location>
        <begin position="39"/>
        <end position="173"/>
    </location>
</feature>
<gene>
    <name evidence="3" type="ORF">MARGE09_P1995</name>
</gene>
<dbReference type="InterPro" id="IPR013766">
    <property type="entry name" value="Thioredoxin_domain"/>
</dbReference>
<dbReference type="InterPro" id="IPR017937">
    <property type="entry name" value="Thioredoxin_CS"/>
</dbReference>
<sequence>MLQKSSVWLWLRKALLQGGAFVLVFLVLSVALDEWRGRALPLASIPKTVYFDVEGNSVDLLALSREGLVVVYFWATWCGPCKVTSPSIKQLAKHYPVVTIAMASGGDDKLKRYFSNAAPSLVMVNDNSQTIAKQWGVQVTPTVLFVKNGAIAGHTIGASGYPGLRLRAWWAKN</sequence>
<dbReference type="PANTHER" id="PTHR43601:SF3">
    <property type="entry name" value="THIOREDOXIN, MITOCHONDRIAL"/>
    <property type="match status" value="1"/>
</dbReference>
<dbReference type="AlphaFoldDB" id="A0AAN1WHN5"/>
<keyword evidence="1" id="KW-0676">Redox-active center</keyword>
<dbReference type="GO" id="GO:0015036">
    <property type="term" value="F:disulfide oxidoreductase activity"/>
    <property type="evidence" value="ECO:0007669"/>
    <property type="project" value="UniProtKB-ARBA"/>
</dbReference>
<dbReference type="RefSeq" id="WP_236987273.1">
    <property type="nucleotide sequence ID" value="NZ_AP023086.1"/>
</dbReference>
<evidence type="ECO:0000256" key="1">
    <source>
        <dbReference type="ARBA" id="ARBA00023284"/>
    </source>
</evidence>
<evidence type="ECO:0000313" key="4">
    <source>
        <dbReference type="Proteomes" id="UP001320119"/>
    </source>
</evidence>
<dbReference type="PANTHER" id="PTHR43601">
    <property type="entry name" value="THIOREDOXIN, MITOCHONDRIAL"/>
    <property type="match status" value="1"/>
</dbReference>
<dbReference type="EMBL" id="AP023086">
    <property type="protein sequence ID" value="BCD97794.1"/>
    <property type="molecule type" value="Genomic_DNA"/>
</dbReference>
<dbReference type="InterPro" id="IPR036249">
    <property type="entry name" value="Thioredoxin-like_sf"/>
</dbReference>
<dbReference type="KEGG" id="marq:MARGE09_P1995"/>
<dbReference type="GO" id="GO:0045454">
    <property type="term" value="P:cell redox homeostasis"/>
    <property type="evidence" value="ECO:0007669"/>
    <property type="project" value="TreeGrafter"/>
</dbReference>
<proteinExistence type="predicted"/>